<evidence type="ECO:0000313" key="11">
    <source>
        <dbReference type="Proteomes" id="UP000308730"/>
    </source>
</evidence>
<feature type="compositionally biased region" description="Polar residues" evidence="8">
    <location>
        <begin position="1"/>
        <end position="23"/>
    </location>
</feature>
<feature type="compositionally biased region" description="Polar residues" evidence="8">
    <location>
        <begin position="55"/>
        <end position="72"/>
    </location>
</feature>
<dbReference type="PANTHER" id="PTHR24388:SF54">
    <property type="entry name" value="PROTEIN ESCARGOT"/>
    <property type="match status" value="1"/>
</dbReference>
<evidence type="ECO:0000259" key="9">
    <source>
        <dbReference type="PROSITE" id="PS50157"/>
    </source>
</evidence>
<keyword evidence="5" id="KW-0862">Zinc</keyword>
<accession>A0A4S4MWF4</accession>
<dbReference type="InterPro" id="IPR013087">
    <property type="entry name" value="Znf_C2H2_type"/>
</dbReference>
<evidence type="ECO:0000256" key="8">
    <source>
        <dbReference type="SAM" id="MobiDB-lite"/>
    </source>
</evidence>
<evidence type="ECO:0000256" key="6">
    <source>
        <dbReference type="ARBA" id="ARBA00023242"/>
    </source>
</evidence>
<keyword evidence="3" id="KW-0677">Repeat</keyword>
<sequence>MPGSRSVSQPVPQNYTAYGQQLSPGGYPAQPSQDHYARHHHQSAQGGVSYGEGSPQMQHTGYNNYAHSSLSSHHPRRTHPAVSPVPIPPASPTGIERYACDRCDKTFSRAHDRKRHFETHHSPQPASHRCPFCKKDFSRADSLKRHCDNGCDKDPNRENA</sequence>
<dbReference type="InterPro" id="IPR036236">
    <property type="entry name" value="Znf_C2H2_sf"/>
</dbReference>
<feature type="region of interest" description="Disordered" evidence="8">
    <location>
        <begin position="1"/>
        <end position="93"/>
    </location>
</feature>
<dbReference type="AlphaFoldDB" id="A0A4S4MWF4"/>
<organism evidence="10 11">
    <name type="scientific">Antrodiella citrinella</name>
    <dbReference type="NCBI Taxonomy" id="2447956"/>
    <lineage>
        <taxon>Eukaryota</taxon>
        <taxon>Fungi</taxon>
        <taxon>Dikarya</taxon>
        <taxon>Basidiomycota</taxon>
        <taxon>Agaricomycotina</taxon>
        <taxon>Agaricomycetes</taxon>
        <taxon>Polyporales</taxon>
        <taxon>Steccherinaceae</taxon>
        <taxon>Antrodiella</taxon>
    </lineage>
</organism>
<feature type="domain" description="C2H2-type" evidence="9">
    <location>
        <begin position="128"/>
        <end position="155"/>
    </location>
</feature>
<evidence type="ECO:0000256" key="7">
    <source>
        <dbReference type="PROSITE-ProRule" id="PRU00042"/>
    </source>
</evidence>
<dbReference type="Gene3D" id="3.30.160.60">
    <property type="entry name" value="Classic Zinc Finger"/>
    <property type="match status" value="2"/>
</dbReference>
<dbReference type="SMART" id="SM00355">
    <property type="entry name" value="ZnF_C2H2"/>
    <property type="match status" value="2"/>
</dbReference>
<dbReference type="PANTHER" id="PTHR24388">
    <property type="entry name" value="ZINC FINGER PROTEIN"/>
    <property type="match status" value="1"/>
</dbReference>
<dbReference type="Proteomes" id="UP000308730">
    <property type="component" value="Unassembled WGS sequence"/>
</dbReference>
<dbReference type="PROSITE" id="PS00028">
    <property type="entry name" value="ZINC_FINGER_C2H2_1"/>
    <property type="match status" value="1"/>
</dbReference>
<reference evidence="10 11" key="1">
    <citation type="submission" date="2019-02" db="EMBL/GenBank/DDBJ databases">
        <title>Genome sequencing of the rare red list fungi Antrodiella citrinella (Flaviporus citrinellus).</title>
        <authorList>
            <person name="Buettner E."/>
            <person name="Kellner H."/>
        </authorList>
    </citation>
    <scope>NUCLEOTIDE SEQUENCE [LARGE SCALE GENOMIC DNA]</scope>
    <source>
        <strain evidence="10 11">DSM 108506</strain>
    </source>
</reference>
<keyword evidence="6" id="KW-0539">Nucleus</keyword>
<evidence type="ECO:0000256" key="1">
    <source>
        <dbReference type="ARBA" id="ARBA00004123"/>
    </source>
</evidence>
<evidence type="ECO:0000256" key="5">
    <source>
        <dbReference type="ARBA" id="ARBA00022833"/>
    </source>
</evidence>
<dbReference type="GO" id="GO:0000978">
    <property type="term" value="F:RNA polymerase II cis-regulatory region sequence-specific DNA binding"/>
    <property type="evidence" value="ECO:0007669"/>
    <property type="project" value="TreeGrafter"/>
</dbReference>
<keyword evidence="11" id="KW-1185">Reference proteome</keyword>
<evidence type="ECO:0000256" key="4">
    <source>
        <dbReference type="ARBA" id="ARBA00022771"/>
    </source>
</evidence>
<evidence type="ECO:0000313" key="10">
    <source>
        <dbReference type="EMBL" id="THH29621.1"/>
    </source>
</evidence>
<evidence type="ECO:0000256" key="2">
    <source>
        <dbReference type="ARBA" id="ARBA00022723"/>
    </source>
</evidence>
<evidence type="ECO:0000256" key="3">
    <source>
        <dbReference type="ARBA" id="ARBA00022737"/>
    </source>
</evidence>
<dbReference type="PROSITE" id="PS50157">
    <property type="entry name" value="ZINC_FINGER_C2H2_2"/>
    <property type="match status" value="2"/>
</dbReference>
<dbReference type="GO" id="GO:0008270">
    <property type="term" value="F:zinc ion binding"/>
    <property type="evidence" value="ECO:0007669"/>
    <property type="project" value="UniProtKB-KW"/>
</dbReference>
<comment type="caution">
    <text evidence="10">The sequence shown here is derived from an EMBL/GenBank/DDBJ whole genome shotgun (WGS) entry which is preliminary data.</text>
</comment>
<keyword evidence="4 7" id="KW-0863">Zinc-finger</keyword>
<dbReference type="InterPro" id="IPR050527">
    <property type="entry name" value="Snail/Krueppel_Znf"/>
</dbReference>
<dbReference type="OrthoDB" id="8922241at2759"/>
<feature type="domain" description="C2H2-type" evidence="9">
    <location>
        <begin position="98"/>
        <end position="125"/>
    </location>
</feature>
<proteinExistence type="predicted"/>
<name>A0A4S4MWF4_9APHY</name>
<dbReference type="GO" id="GO:0000981">
    <property type="term" value="F:DNA-binding transcription factor activity, RNA polymerase II-specific"/>
    <property type="evidence" value="ECO:0007669"/>
    <property type="project" value="TreeGrafter"/>
</dbReference>
<gene>
    <name evidence="10" type="ORF">EUX98_g4558</name>
</gene>
<dbReference type="SUPFAM" id="SSF57667">
    <property type="entry name" value="beta-beta-alpha zinc fingers"/>
    <property type="match status" value="1"/>
</dbReference>
<dbReference type="GO" id="GO:0005634">
    <property type="term" value="C:nucleus"/>
    <property type="evidence" value="ECO:0007669"/>
    <property type="project" value="UniProtKB-SubCell"/>
</dbReference>
<protein>
    <recommendedName>
        <fullName evidence="9">C2H2-type domain-containing protein</fullName>
    </recommendedName>
</protein>
<keyword evidence="2" id="KW-0479">Metal-binding</keyword>
<dbReference type="EMBL" id="SGPM01000115">
    <property type="protein sequence ID" value="THH29621.1"/>
    <property type="molecule type" value="Genomic_DNA"/>
</dbReference>
<comment type="subcellular location">
    <subcellularLocation>
        <location evidence="1">Nucleus</location>
    </subcellularLocation>
</comment>